<keyword evidence="2" id="KW-0328">Glycosyltransferase</keyword>
<evidence type="ECO:0000259" key="4">
    <source>
        <dbReference type="Pfam" id="PF00534"/>
    </source>
</evidence>
<protein>
    <recommendedName>
        <fullName evidence="8">Glycosyl transferase family 1</fullName>
    </recommendedName>
</protein>
<keyword evidence="7" id="KW-1185">Reference proteome</keyword>
<dbReference type="Pfam" id="PF13579">
    <property type="entry name" value="Glyco_trans_4_4"/>
    <property type="match status" value="1"/>
</dbReference>
<reference evidence="6 7" key="2">
    <citation type="submission" date="2019-08" db="EMBL/GenBank/DDBJ databases">
        <authorList>
            <person name="Henke P."/>
        </authorList>
    </citation>
    <scope>NUCLEOTIDE SEQUENCE [LARGE SCALE GENOMIC DNA]</scope>
    <source>
        <strain evidence="6">Phe10_nw2017</strain>
    </source>
</reference>
<evidence type="ECO:0008006" key="8">
    <source>
        <dbReference type="Google" id="ProtNLM"/>
    </source>
</evidence>
<dbReference type="Proteomes" id="UP000321083">
    <property type="component" value="Unassembled WGS sequence"/>
</dbReference>
<proteinExistence type="inferred from homology"/>
<dbReference type="GO" id="GO:0016757">
    <property type="term" value="F:glycosyltransferase activity"/>
    <property type="evidence" value="ECO:0007669"/>
    <property type="project" value="UniProtKB-KW"/>
</dbReference>
<evidence type="ECO:0000256" key="2">
    <source>
        <dbReference type="ARBA" id="ARBA00022676"/>
    </source>
</evidence>
<evidence type="ECO:0000256" key="1">
    <source>
        <dbReference type="ARBA" id="ARBA00009481"/>
    </source>
</evidence>
<comment type="similarity">
    <text evidence="1">Belongs to the glycosyltransferase group 1 family. Glycosyltransferase 4 subfamily.</text>
</comment>
<dbReference type="Gene3D" id="3.40.50.2000">
    <property type="entry name" value="Glycogen Phosphorylase B"/>
    <property type="match status" value="2"/>
</dbReference>
<evidence type="ECO:0000259" key="5">
    <source>
        <dbReference type="Pfam" id="PF13579"/>
    </source>
</evidence>
<reference evidence="6 7" key="1">
    <citation type="submission" date="2019-08" db="EMBL/GenBank/DDBJ databases">
        <title>100 year-old enigma solved: identification of Planctomyces bekefii, the type genus and species of the phylum Planctomycetes.</title>
        <authorList>
            <person name="Svetlana D.N."/>
            <person name="Overmann J."/>
        </authorList>
    </citation>
    <scope>NUCLEOTIDE SEQUENCE [LARGE SCALE GENOMIC DNA]</scope>
    <source>
        <strain evidence="6">Phe10_nw2017</strain>
    </source>
</reference>
<dbReference type="PANTHER" id="PTHR12526:SF640">
    <property type="entry name" value="COLANIC ACID BIOSYNTHESIS GLYCOSYLTRANSFERASE WCAL-RELATED"/>
    <property type="match status" value="1"/>
</dbReference>
<dbReference type="InterPro" id="IPR001296">
    <property type="entry name" value="Glyco_trans_1"/>
</dbReference>
<keyword evidence="3" id="KW-0808">Transferase</keyword>
<accession>A0A5C6MH59</accession>
<gene>
    <name evidence="6" type="ORF">E3A20_02430</name>
</gene>
<evidence type="ECO:0000256" key="3">
    <source>
        <dbReference type="ARBA" id="ARBA00022679"/>
    </source>
</evidence>
<organism evidence="6 7">
    <name type="scientific">Planctomyces bekefii</name>
    <dbReference type="NCBI Taxonomy" id="1653850"/>
    <lineage>
        <taxon>Bacteria</taxon>
        <taxon>Pseudomonadati</taxon>
        <taxon>Planctomycetota</taxon>
        <taxon>Planctomycetia</taxon>
        <taxon>Planctomycetales</taxon>
        <taxon>Planctomycetaceae</taxon>
        <taxon>Planctomyces</taxon>
    </lineage>
</organism>
<feature type="domain" description="Glycosyltransferase subfamily 4-like N-terminal" evidence="5">
    <location>
        <begin position="58"/>
        <end position="199"/>
    </location>
</feature>
<comment type="caution">
    <text evidence="6">The sequence shown here is derived from an EMBL/GenBank/DDBJ whole genome shotgun (WGS) entry which is preliminary data.</text>
</comment>
<dbReference type="AlphaFoldDB" id="A0A5C6MH59"/>
<dbReference type="SUPFAM" id="SSF53756">
    <property type="entry name" value="UDP-Glycosyltransferase/glycogen phosphorylase"/>
    <property type="match status" value="1"/>
</dbReference>
<sequence length="422" mass="46568">MLSVSEEGHPRLFELRKGTVLICLIGFDDDKVIKDFIRIHAEGLAGVKVCLTGSYPDYQWQGVNVRKAFEQPGWLRRLTSLLPYALTARRLARLQSDAGSHRRAFARFLVRQRVDVLVAEFGDTGAAVAPVAVEAGIPFVVHFHGHDAHRKTLLTSDMLQQYRFMFQTAAAVLVVSRFMWQTLADMGCPTDRLIYNPYGPRERFFNVQPDYSPTVLSVGRFTDIKANHLVLMAFDIAARLVPEARLVMAGSGELLETCRTLATVWGLQDRVSFPGPVEHARVHELFSQACCFAQHSVLPSYGDAEGTPNTILEASAAGLPVVATRHAGIPDVVQHEVTGLLVDELDVQGMADAMVRLLTDSQRCRELGMNGRRRVQNCFSSSQHLQRLQAAVDLARARRSSDIAALAAESLAVGLSSPDHIT</sequence>
<feature type="domain" description="Glycosyl transferase family 1" evidence="4">
    <location>
        <begin position="202"/>
        <end position="374"/>
    </location>
</feature>
<dbReference type="Pfam" id="PF00534">
    <property type="entry name" value="Glycos_transf_1"/>
    <property type="match status" value="1"/>
</dbReference>
<name>A0A5C6MH59_9PLAN</name>
<dbReference type="EMBL" id="SRHE01000024">
    <property type="protein sequence ID" value="TWW12265.1"/>
    <property type="molecule type" value="Genomic_DNA"/>
</dbReference>
<evidence type="ECO:0000313" key="7">
    <source>
        <dbReference type="Proteomes" id="UP000321083"/>
    </source>
</evidence>
<dbReference type="PANTHER" id="PTHR12526">
    <property type="entry name" value="GLYCOSYLTRANSFERASE"/>
    <property type="match status" value="1"/>
</dbReference>
<dbReference type="CDD" id="cd03801">
    <property type="entry name" value="GT4_PimA-like"/>
    <property type="match status" value="1"/>
</dbReference>
<evidence type="ECO:0000313" key="6">
    <source>
        <dbReference type="EMBL" id="TWW12265.1"/>
    </source>
</evidence>
<dbReference type="InterPro" id="IPR028098">
    <property type="entry name" value="Glyco_trans_4-like_N"/>
</dbReference>